<comment type="caution">
    <text evidence="3">The sequence shown here is derived from an EMBL/GenBank/DDBJ whole genome shotgun (WGS) entry which is preliminary data.</text>
</comment>
<dbReference type="EMBL" id="QEAP01000323">
    <property type="protein sequence ID" value="TPX69202.1"/>
    <property type="molecule type" value="Genomic_DNA"/>
</dbReference>
<evidence type="ECO:0000259" key="1">
    <source>
        <dbReference type="Pfam" id="PF01408"/>
    </source>
</evidence>
<proteinExistence type="predicted"/>
<reference evidence="3 4" key="1">
    <citation type="journal article" date="2019" name="Sci. Rep.">
        <title>Comparative genomics of chytrid fungi reveal insights into the obligate biotrophic and pathogenic lifestyle of Synchytrium endobioticum.</title>
        <authorList>
            <person name="van de Vossenberg B.T.L.H."/>
            <person name="Warris S."/>
            <person name="Nguyen H.D.T."/>
            <person name="van Gent-Pelzer M.P.E."/>
            <person name="Joly D.L."/>
            <person name="van de Geest H.C."/>
            <person name="Bonants P.J.M."/>
            <person name="Smith D.S."/>
            <person name="Levesque C.A."/>
            <person name="van der Lee T.A.J."/>
        </authorList>
    </citation>
    <scope>NUCLEOTIDE SEQUENCE [LARGE SCALE GENOMIC DNA]</scope>
    <source>
        <strain evidence="3 4">CBS 675.73</strain>
    </source>
</reference>
<dbReference type="Pfam" id="PF01408">
    <property type="entry name" value="GFO_IDH_MocA"/>
    <property type="match status" value="1"/>
</dbReference>
<dbReference type="AlphaFoldDB" id="A0A507EZD1"/>
<dbReference type="InterPro" id="IPR000683">
    <property type="entry name" value="Gfo/Idh/MocA-like_OxRdtase_N"/>
</dbReference>
<dbReference type="PANTHER" id="PTHR43377:SF12">
    <property type="entry name" value="BINDING ROSSMANN FOLD OXIDOREDUCTASE, PUTATIVE (AFU_ORTHOLOGUE AFUA_3G11840)-RELATED"/>
    <property type="match status" value="1"/>
</dbReference>
<accession>A0A507EZD1</accession>
<dbReference type="STRING" id="246404.A0A507EZD1"/>
<dbReference type="SUPFAM" id="SSF55347">
    <property type="entry name" value="Glyceraldehyde-3-phosphate dehydrogenase-like, C-terminal domain"/>
    <property type="match status" value="1"/>
</dbReference>
<dbReference type="Gene3D" id="3.40.50.720">
    <property type="entry name" value="NAD(P)-binding Rossmann-like Domain"/>
    <property type="match status" value="1"/>
</dbReference>
<dbReference type="Pfam" id="PF02894">
    <property type="entry name" value="GFO_IDH_MocA_C"/>
    <property type="match status" value="1"/>
</dbReference>
<evidence type="ECO:0008006" key="5">
    <source>
        <dbReference type="Google" id="ProtNLM"/>
    </source>
</evidence>
<dbReference type="GO" id="GO:0000166">
    <property type="term" value="F:nucleotide binding"/>
    <property type="evidence" value="ECO:0007669"/>
    <property type="project" value="InterPro"/>
</dbReference>
<evidence type="ECO:0000313" key="3">
    <source>
        <dbReference type="EMBL" id="TPX69202.1"/>
    </source>
</evidence>
<dbReference type="OrthoDB" id="64915at2759"/>
<gene>
    <name evidence="3" type="ORF">CcCBS67573_g06912</name>
</gene>
<feature type="domain" description="Gfo/Idh/MocA-like oxidoreductase N-terminal" evidence="1">
    <location>
        <begin position="6"/>
        <end position="125"/>
    </location>
</feature>
<evidence type="ECO:0000313" key="4">
    <source>
        <dbReference type="Proteomes" id="UP000320333"/>
    </source>
</evidence>
<name>A0A507EZD1_9FUNG</name>
<dbReference type="Proteomes" id="UP000320333">
    <property type="component" value="Unassembled WGS sequence"/>
</dbReference>
<organism evidence="3 4">
    <name type="scientific">Chytriomyces confervae</name>
    <dbReference type="NCBI Taxonomy" id="246404"/>
    <lineage>
        <taxon>Eukaryota</taxon>
        <taxon>Fungi</taxon>
        <taxon>Fungi incertae sedis</taxon>
        <taxon>Chytridiomycota</taxon>
        <taxon>Chytridiomycota incertae sedis</taxon>
        <taxon>Chytridiomycetes</taxon>
        <taxon>Chytridiales</taxon>
        <taxon>Chytriomycetaceae</taxon>
        <taxon>Chytriomyces</taxon>
    </lineage>
</organism>
<keyword evidence="4" id="KW-1185">Reference proteome</keyword>
<dbReference type="SUPFAM" id="SSF51735">
    <property type="entry name" value="NAD(P)-binding Rossmann-fold domains"/>
    <property type="match status" value="1"/>
</dbReference>
<protein>
    <recommendedName>
        <fullName evidence="5">Gfo/Idh/MocA-like oxidoreductase N-terminal domain-containing protein</fullName>
    </recommendedName>
</protein>
<evidence type="ECO:0000259" key="2">
    <source>
        <dbReference type="Pfam" id="PF02894"/>
    </source>
</evidence>
<dbReference type="InterPro" id="IPR004104">
    <property type="entry name" value="Gfo/Idh/MocA-like_OxRdtase_C"/>
</dbReference>
<dbReference type="InterPro" id="IPR051450">
    <property type="entry name" value="Gfo/Idh/MocA_Oxidoreductases"/>
</dbReference>
<sequence length="428" mass="47009">MSPVTFIVVGAGQRGNVYGDFCLRNPLAASVVAVCETNSKRKRNFVDKHSISQDNVFDDYKLIPAGLAQAAVVSTLDDLHVDMVVRLASLGYSILCEKPMATTLADCERMRKAVKDNNVLFACGHVLRYSPYTRALKKVLDAGEIGDIVNIAHIEPVGWYHFAHSFVRGNWRNEAQTSFSLMTKCCHDIDLLLHYMTPNKATRVSSFGGLYHFKKSQKPKAAGTATKCLECPLKDSCAYSATQLYIPNARRLNRGWPVSVVCEGAEVDAQTPKDLEDLVMDKLANGPYGNCVYEIEDNDVCDQQVVNVEFEGGKTATMTMIAFTEAVCQRSTRIHGTKGEIIGDMSKFTVFNFETREKRQVDPATFDLDKDGTSGHGGGDSGLMNAFVRALQTGDQSKVGCDVDDVFNSHALVFAAEEARRKGTVVSL</sequence>
<feature type="domain" description="Gfo/Idh/MocA-like oxidoreductase C-terminal" evidence="2">
    <location>
        <begin position="137"/>
        <end position="428"/>
    </location>
</feature>
<dbReference type="InterPro" id="IPR036291">
    <property type="entry name" value="NAD(P)-bd_dom_sf"/>
</dbReference>
<dbReference type="PANTHER" id="PTHR43377">
    <property type="entry name" value="BILIVERDIN REDUCTASE A"/>
    <property type="match status" value="1"/>
</dbReference>
<dbReference type="Gene3D" id="3.30.360.10">
    <property type="entry name" value="Dihydrodipicolinate Reductase, domain 2"/>
    <property type="match status" value="1"/>
</dbReference>